<dbReference type="RefSeq" id="WP_250858294.1">
    <property type="nucleotide sequence ID" value="NZ_JAGSOJ010000001.1"/>
</dbReference>
<dbReference type="SUPFAM" id="SSF53756">
    <property type="entry name" value="UDP-Glycosyltransferase/glycogen phosphorylase"/>
    <property type="match status" value="1"/>
</dbReference>
<evidence type="ECO:0000313" key="4">
    <source>
        <dbReference type="Proteomes" id="UP001056429"/>
    </source>
</evidence>
<gene>
    <name evidence="3" type="ORF">KDK92_06050</name>
</gene>
<reference evidence="3" key="1">
    <citation type="journal article" date="2021" name="mSystems">
        <title>Bacteria and Archaea Synergistically Convert Glycine Betaine to Biogenic Methane in the Formosa Cold Seep of the South China Sea.</title>
        <authorList>
            <person name="Li L."/>
            <person name="Zhang W."/>
            <person name="Zhang S."/>
            <person name="Song L."/>
            <person name="Sun Q."/>
            <person name="Zhang H."/>
            <person name="Xiang H."/>
            <person name="Dong X."/>
        </authorList>
    </citation>
    <scope>NUCLEOTIDE SEQUENCE</scope>
    <source>
        <strain evidence="3">ZWT</strain>
    </source>
</reference>
<feature type="domain" description="Glycosyltransferase 2-like" evidence="1">
    <location>
        <begin position="347"/>
        <end position="460"/>
    </location>
</feature>
<accession>A0A9J6NXR1</accession>
<dbReference type="Proteomes" id="UP001056429">
    <property type="component" value="Unassembled WGS sequence"/>
</dbReference>
<organism evidence="3 4">
    <name type="scientific">Oceanirhabdus seepicola</name>
    <dbReference type="NCBI Taxonomy" id="2828781"/>
    <lineage>
        <taxon>Bacteria</taxon>
        <taxon>Bacillati</taxon>
        <taxon>Bacillota</taxon>
        <taxon>Clostridia</taxon>
        <taxon>Eubacteriales</taxon>
        <taxon>Clostridiaceae</taxon>
        <taxon>Oceanirhabdus</taxon>
    </lineage>
</organism>
<proteinExistence type="predicted"/>
<keyword evidence="3" id="KW-0328">Glycosyltransferase</keyword>
<dbReference type="EC" id="2.4.-.-" evidence="3"/>
<keyword evidence="3" id="KW-0808">Transferase</keyword>
<comment type="caution">
    <text evidence="3">The sequence shown here is derived from an EMBL/GenBank/DDBJ whole genome shotgun (WGS) entry which is preliminary data.</text>
</comment>
<evidence type="ECO:0000313" key="3">
    <source>
        <dbReference type="EMBL" id="MCM1989295.1"/>
    </source>
</evidence>
<sequence length="570" mass="66936">MNENIKIKKPYLKIACILDQFSYDCFKYECNLIQLHIKNWKKVISKEKPDLLLVESAWKGVGNSWKIKIYDINNTKDTNLKSLIAYCNRLNIPTIFWNKEDPFHFQKFIHTAKLFDYVFTTSEESIKKYTGVLKHNKVFCLPFAAQPQLHNPIDKDKMKVNNVAFAGSWYANKYPERKKGLDFLLTSAMKYSVHIYDRTYNVPFPTKKNYDFPAKFKPYIRGGLPYNEIVKAYKKYKLFLNVNTITNSKSMFSRRVFELLACGTPIISNYALGIEVLFPSIVKLCKNKLDADKYLKVLLGTKDFRDRLSLRGQREVFNTHTYTHRLEEILNKIGFKYKQIPMSGVSIITITNNINTLNNIVNNYTIQKYSKKELVLILNNKKIDIKEIKLKLKKYRGIRIIQAGENQSYNDYLKLGIENSQCDYISIFDSNDYYSPNFLTDLMNTFKYTDAKIAGKLSHHCFLKNNKKLMLVAPNSEYRYVNYLYSSTLVIKKELFNIIKLKTTSKENIWDDFFNQCIKNHIKLYSSDKFNYVHIVDDVSKLNKNVGKNSMLANRKNVKLTYEYKKQITV</sequence>
<dbReference type="EMBL" id="JAGSOJ010000001">
    <property type="protein sequence ID" value="MCM1989295.1"/>
    <property type="molecule type" value="Genomic_DNA"/>
</dbReference>
<dbReference type="Pfam" id="PF13524">
    <property type="entry name" value="Glyco_trans_1_2"/>
    <property type="match status" value="1"/>
</dbReference>
<evidence type="ECO:0000259" key="1">
    <source>
        <dbReference type="Pfam" id="PF00535"/>
    </source>
</evidence>
<dbReference type="SUPFAM" id="SSF53448">
    <property type="entry name" value="Nucleotide-diphospho-sugar transferases"/>
    <property type="match status" value="1"/>
</dbReference>
<feature type="domain" description="Spore protein YkvP/CgeB glycosyl transferase-like" evidence="2">
    <location>
        <begin position="215"/>
        <end position="331"/>
    </location>
</feature>
<dbReference type="Pfam" id="PF00535">
    <property type="entry name" value="Glycos_transf_2"/>
    <property type="match status" value="1"/>
</dbReference>
<protein>
    <submittedName>
        <fullName evidence="3">Glycosyltransferase</fullName>
        <ecNumber evidence="3">2.4.-.-</ecNumber>
    </submittedName>
</protein>
<name>A0A9J6NXR1_9CLOT</name>
<reference evidence="3" key="2">
    <citation type="submission" date="2021-04" db="EMBL/GenBank/DDBJ databases">
        <authorList>
            <person name="Dong X."/>
        </authorList>
    </citation>
    <scope>NUCLEOTIDE SEQUENCE</scope>
    <source>
        <strain evidence="3">ZWT</strain>
    </source>
</reference>
<dbReference type="InterPro" id="IPR001173">
    <property type="entry name" value="Glyco_trans_2-like"/>
</dbReference>
<dbReference type="InterPro" id="IPR029044">
    <property type="entry name" value="Nucleotide-diphossugar_trans"/>
</dbReference>
<dbReference type="GO" id="GO:0016757">
    <property type="term" value="F:glycosyltransferase activity"/>
    <property type="evidence" value="ECO:0007669"/>
    <property type="project" value="UniProtKB-KW"/>
</dbReference>
<dbReference type="Gene3D" id="3.90.550.10">
    <property type="entry name" value="Spore Coat Polysaccharide Biosynthesis Protein SpsA, Chain A"/>
    <property type="match status" value="1"/>
</dbReference>
<dbReference type="AlphaFoldDB" id="A0A9J6NXR1"/>
<evidence type="ECO:0000259" key="2">
    <source>
        <dbReference type="Pfam" id="PF13524"/>
    </source>
</evidence>
<dbReference type="InterPro" id="IPR055259">
    <property type="entry name" value="YkvP/CgeB_Glyco_trans-like"/>
</dbReference>
<keyword evidence="4" id="KW-1185">Reference proteome</keyword>